<dbReference type="AlphaFoldDB" id="B1FWM8"/>
<dbReference type="Pfam" id="PF13401">
    <property type="entry name" value="AAA_22"/>
    <property type="match status" value="1"/>
</dbReference>
<comment type="caution">
    <text evidence="3">The sequence shown here is derived from an EMBL/GenBank/DDBJ whole genome shotgun (WGS) entry which is preliminary data.</text>
</comment>
<accession>B1FWM8</accession>
<dbReference type="EMBL" id="ABLD01000003">
    <property type="protein sequence ID" value="EDT12038.1"/>
    <property type="molecule type" value="Genomic_DNA"/>
</dbReference>
<name>B1FWM8_PARG4</name>
<dbReference type="Gene3D" id="3.40.50.300">
    <property type="entry name" value="P-loop containing nucleotide triphosphate hydrolases"/>
    <property type="match status" value="1"/>
</dbReference>
<evidence type="ECO:0000313" key="3">
    <source>
        <dbReference type="EMBL" id="EDT12038.1"/>
    </source>
</evidence>
<keyword evidence="4" id="KW-1185">Reference proteome</keyword>
<sequence length="379" mass="42887">MKVFSHNTPEFRMIDEFNRKRVLHLRVEEMFGALNKICTAGSNESVIAVIGPTGVGKSALLRQFVSGINVAFEAAMEKDPAMLPAVYLELPTPIAGDANWKDIFIRLLNAMKEPMVDRKTAHALHPDSRRKEMNYSPRGVAEELRRSLLDCVHNRNTKVIVLDEGRNLFYSRSSLRHSLQLDLVKSLSNDIKIPIVIGSSYDLLNTENFHGQLARRTRILHFERYSEADLVKGNPYGNSFRSALYSLLHALPVQWDRDFLKHSDYFLMYSVGCIGILKNWLERSLVDAVDLNKPVDAALIEKNRFKQKDLRLILDEAKSGEEQLADISDDEFARNFSFAQRPSLALPTDQPSPSQSKPARSRQKPGVRGPSRDKVGADL</sequence>
<dbReference type="InterPro" id="IPR027417">
    <property type="entry name" value="P-loop_NTPase"/>
</dbReference>
<feature type="region of interest" description="Disordered" evidence="1">
    <location>
        <begin position="340"/>
        <end position="379"/>
    </location>
</feature>
<evidence type="ECO:0000256" key="1">
    <source>
        <dbReference type="SAM" id="MobiDB-lite"/>
    </source>
</evidence>
<feature type="compositionally biased region" description="Polar residues" evidence="1">
    <location>
        <begin position="349"/>
        <end position="358"/>
    </location>
</feature>
<reference evidence="3 4" key="1">
    <citation type="submission" date="2008-03" db="EMBL/GenBank/DDBJ databases">
        <title>Sequencing of the draft genome and assembly of Burkholderia graminis C4D1M.</title>
        <authorList>
            <consortium name="US DOE Joint Genome Institute (JGI-PGF)"/>
            <person name="Copeland A."/>
            <person name="Lucas S."/>
            <person name="Lapidus A."/>
            <person name="Glavina del Rio T."/>
            <person name="Dalin E."/>
            <person name="Tice H."/>
            <person name="Bruce D."/>
            <person name="Goodwin L."/>
            <person name="Pitluck S."/>
            <person name="Larimer F."/>
            <person name="Land M.L."/>
            <person name="Hauser L."/>
            <person name="Tiedje J."/>
            <person name="Richardson P."/>
        </authorList>
    </citation>
    <scope>NUCLEOTIDE SEQUENCE [LARGE SCALE GENOMIC DNA]</scope>
    <source>
        <strain evidence="4">ATCC 700544 / DSM 17151 / LMG 18924 / NCIMB 13744 / C4D1M</strain>
    </source>
</reference>
<protein>
    <recommendedName>
        <fullName evidence="2">ORC1/DEAH AAA+ ATPase domain-containing protein</fullName>
    </recommendedName>
</protein>
<dbReference type="Proteomes" id="UP000005045">
    <property type="component" value="Unassembled WGS sequence"/>
</dbReference>
<feature type="compositionally biased region" description="Basic and acidic residues" evidence="1">
    <location>
        <begin position="370"/>
        <end position="379"/>
    </location>
</feature>
<dbReference type="OrthoDB" id="9086539at2"/>
<organism evidence="3 4">
    <name type="scientific">Paraburkholderia graminis (strain ATCC 700544 / DSM 17151 / LMG 18924 / NCIMB 13744 / C4D1M)</name>
    <dbReference type="NCBI Taxonomy" id="396598"/>
    <lineage>
        <taxon>Bacteria</taxon>
        <taxon>Pseudomonadati</taxon>
        <taxon>Pseudomonadota</taxon>
        <taxon>Betaproteobacteria</taxon>
        <taxon>Burkholderiales</taxon>
        <taxon>Burkholderiaceae</taxon>
        <taxon>Paraburkholderia</taxon>
    </lineage>
</organism>
<evidence type="ECO:0000313" key="4">
    <source>
        <dbReference type="Proteomes" id="UP000005045"/>
    </source>
</evidence>
<feature type="domain" description="ORC1/DEAH AAA+ ATPase" evidence="2">
    <location>
        <begin position="43"/>
        <end position="197"/>
    </location>
</feature>
<dbReference type="GO" id="GO:0016887">
    <property type="term" value="F:ATP hydrolysis activity"/>
    <property type="evidence" value="ECO:0007669"/>
    <property type="project" value="InterPro"/>
</dbReference>
<evidence type="ECO:0000259" key="2">
    <source>
        <dbReference type="Pfam" id="PF13401"/>
    </source>
</evidence>
<dbReference type="SUPFAM" id="SSF52540">
    <property type="entry name" value="P-loop containing nucleoside triphosphate hydrolases"/>
    <property type="match status" value="1"/>
</dbReference>
<dbReference type="RefSeq" id="WP_006048203.1">
    <property type="nucleotide sequence ID" value="NZ_ABLD01000003.1"/>
</dbReference>
<gene>
    <name evidence="3" type="ORF">BgramDRAFT_1644</name>
</gene>
<proteinExistence type="predicted"/>
<dbReference type="InterPro" id="IPR049945">
    <property type="entry name" value="AAA_22"/>
</dbReference>